<protein>
    <submittedName>
        <fullName evidence="1">Uncharacterized protein</fullName>
    </submittedName>
</protein>
<accession>A0A3B5QK97</accession>
<dbReference type="AlphaFoldDB" id="A0A3B5QK97"/>
<proteinExistence type="predicted"/>
<reference evidence="1" key="4">
    <citation type="submission" date="2025-09" db="UniProtKB">
        <authorList>
            <consortium name="Ensembl"/>
        </authorList>
    </citation>
    <scope>IDENTIFICATION</scope>
    <source>
        <strain evidence="1">JP 163 A</strain>
    </source>
</reference>
<reference evidence="2" key="2">
    <citation type="journal article" date="2013" name="Nat. Genet.">
        <title>The genome of the platyfish, Xiphophorus maculatus, provides insights into evolutionary adaptation and several complex traits.</title>
        <authorList>
            <person name="Schartl M."/>
            <person name="Walter R.B."/>
            <person name="Shen Y."/>
            <person name="Garcia T."/>
            <person name="Catchen J."/>
            <person name="Amores A."/>
            <person name="Braasch I."/>
            <person name="Chalopin D."/>
            <person name="Volff J.N."/>
            <person name="Lesch K.P."/>
            <person name="Bisazza A."/>
            <person name="Minx P."/>
            <person name="Hillier L."/>
            <person name="Wilson R.K."/>
            <person name="Fuerstenberg S."/>
            <person name="Boore J."/>
            <person name="Searle S."/>
            <person name="Postlethwait J.H."/>
            <person name="Warren W.C."/>
        </authorList>
    </citation>
    <scope>NUCLEOTIDE SEQUENCE [LARGE SCALE GENOMIC DNA]</scope>
    <source>
        <strain evidence="2">JP 163 A</strain>
    </source>
</reference>
<name>A0A3B5QK97_XIPMA</name>
<sequence>MPGLRNGHNPTNTVKVVLKWLHLGMAVTDPQFQTCGEFVKRRVRMRRPTDLTRFHLFCQEE</sequence>
<evidence type="ECO:0000313" key="2">
    <source>
        <dbReference type="Proteomes" id="UP000002852"/>
    </source>
</evidence>
<evidence type="ECO:0000313" key="1">
    <source>
        <dbReference type="Ensembl" id="ENSXMAP00000031353.1"/>
    </source>
</evidence>
<dbReference type="Proteomes" id="UP000002852">
    <property type="component" value="Unassembled WGS sequence"/>
</dbReference>
<organism evidence="1 2">
    <name type="scientific">Xiphophorus maculatus</name>
    <name type="common">Southern platyfish</name>
    <name type="synonym">Platypoecilus maculatus</name>
    <dbReference type="NCBI Taxonomy" id="8083"/>
    <lineage>
        <taxon>Eukaryota</taxon>
        <taxon>Metazoa</taxon>
        <taxon>Chordata</taxon>
        <taxon>Craniata</taxon>
        <taxon>Vertebrata</taxon>
        <taxon>Euteleostomi</taxon>
        <taxon>Actinopterygii</taxon>
        <taxon>Neopterygii</taxon>
        <taxon>Teleostei</taxon>
        <taxon>Neoteleostei</taxon>
        <taxon>Acanthomorphata</taxon>
        <taxon>Ovalentaria</taxon>
        <taxon>Atherinomorphae</taxon>
        <taxon>Cyprinodontiformes</taxon>
        <taxon>Poeciliidae</taxon>
        <taxon>Poeciliinae</taxon>
        <taxon>Xiphophorus</taxon>
    </lineage>
</organism>
<dbReference type="Ensembl" id="ENSXMAT00000025381.1">
    <property type="protein sequence ID" value="ENSXMAP00000031353.1"/>
    <property type="gene ID" value="ENSXMAG00000023907.1"/>
</dbReference>
<keyword evidence="2" id="KW-1185">Reference proteome</keyword>
<reference evidence="2" key="1">
    <citation type="submission" date="2012-01" db="EMBL/GenBank/DDBJ databases">
        <authorList>
            <person name="Walter R."/>
            <person name="Schartl M."/>
            <person name="Warren W."/>
        </authorList>
    </citation>
    <scope>NUCLEOTIDE SEQUENCE [LARGE SCALE GENOMIC DNA]</scope>
    <source>
        <strain evidence="2">JP 163 A</strain>
    </source>
</reference>
<reference evidence="1" key="3">
    <citation type="submission" date="2025-08" db="UniProtKB">
        <authorList>
            <consortium name="Ensembl"/>
        </authorList>
    </citation>
    <scope>IDENTIFICATION</scope>
    <source>
        <strain evidence="1">JP 163 A</strain>
    </source>
</reference>
<dbReference type="InParanoid" id="A0A3B5QK97"/>